<gene>
    <name evidence="2" type="ORF">RM590_18295</name>
</gene>
<name>A0ABU2MT15_9ACTN</name>
<evidence type="ECO:0000313" key="2">
    <source>
        <dbReference type="EMBL" id="MDT0344547.1"/>
    </source>
</evidence>
<proteinExistence type="predicted"/>
<comment type="caution">
    <text evidence="2">The sequence shown here is derived from an EMBL/GenBank/DDBJ whole genome shotgun (WGS) entry which is preliminary data.</text>
</comment>
<feature type="chain" id="PRO_5046353552" evidence="1">
    <location>
        <begin position="35"/>
        <end position="175"/>
    </location>
</feature>
<evidence type="ECO:0000256" key="1">
    <source>
        <dbReference type="SAM" id="SignalP"/>
    </source>
</evidence>
<feature type="signal peptide" evidence="1">
    <location>
        <begin position="1"/>
        <end position="34"/>
    </location>
</feature>
<keyword evidence="1" id="KW-0732">Signal</keyword>
<evidence type="ECO:0000313" key="3">
    <source>
        <dbReference type="Proteomes" id="UP001183246"/>
    </source>
</evidence>
<dbReference type="Proteomes" id="UP001183246">
    <property type="component" value="Unassembled WGS sequence"/>
</dbReference>
<dbReference type="EMBL" id="JAVREL010000010">
    <property type="protein sequence ID" value="MDT0344547.1"/>
    <property type="molecule type" value="Genomic_DNA"/>
</dbReference>
<sequence>MAHRHRPRGTRLLATAAVATTLALGLLQAPASHADDGNDVGAQATINVGDTCDEAGIRDCLLLHYNSYPAGSAPNSACHASNRNLGNHRGQEDGSNYLAYVFRTGYGPGCHNESGYNERLVNNAASFNNRDCANFQIYAGTFATGHSRMAYHNTIGQMGTDLKNNNESHYARSGC</sequence>
<reference evidence="3" key="1">
    <citation type="submission" date="2023-07" db="EMBL/GenBank/DDBJ databases">
        <title>30 novel species of actinomycetes from the DSMZ collection.</title>
        <authorList>
            <person name="Nouioui I."/>
        </authorList>
    </citation>
    <scope>NUCLEOTIDE SEQUENCE [LARGE SCALE GENOMIC DNA]</scope>
    <source>
        <strain evidence="3">DSM 44938</strain>
    </source>
</reference>
<organism evidence="2 3">
    <name type="scientific">Streptomyces litchfieldiae</name>
    <dbReference type="NCBI Taxonomy" id="3075543"/>
    <lineage>
        <taxon>Bacteria</taxon>
        <taxon>Bacillati</taxon>
        <taxon>Actinomycetota</taxon>
        <taxon>Actinomycetes</taxon>
        <taxon>Kitasatosporales</taxon>
        <taxon>Streptomycetaceae</taxon>
        <taxon>Streptomyces</taxon>
    </lineage>
</organism>
<protein>
    <submittedName>
        <fullName evidence="2">Uncharacterized protein</fullName>
    </submittedName>
</protein>
<dbReference type="RefSeq" id="WP_311705679.1">
    <property type="nucleotide sequence ID" value="NZ_JAVREL010000010.1"/>
</dbReference>
<accession>A0ABU2MT15</accession>
<keyword evidence="3" id="KW-1185">Reference proteome</keyword>